<evidence type="ECO:0000256" key="1">
    <source>
        <dbReference type="SAM" id="MobiDB-lite"/>
    </source>
</evidence>
<feature type="region of interest" description="Disordered" evidence="1">
    <location>
        <begin position="474"/>
        <end position="494"/>
    </location>
</feature>
<dbReference type="EMBL" id="JACHXU010000006">
    <property type="protein sequence ID" value="MBB3206523.1"/>
    <property type="molecule type" value="Genomic_DNA"/>
</dbReference>
<feature type="domain" description="VWFA" evidence="2">
    <location>
        <begin position="311"/>
        <end position="402"/>
    </location>
</feature>
<evidence type="ECO:0000259" key="2">
    <source>
        <dbReference type="Pfam" id="PF13519"/>
    </source>
</evidence>
<evidence type="ECO:0000313" key="3">
    <source>
        <dbReference type="EMBL" id="MBB3206523.1"/>
    </source>
</evidence>
<gene>
    <name evidence="3" type="ORF">FHS27_002332</name>
</gene>
<dbReference type="InterPro" id="IPR036465">
    <property type="entry name" value="vWFA_dom_sf"/>
</dbReference>
<name>A0A7W5DXV5_9BACT</name>
<dbReference type="CDD" id="cd00198">
    <property type="entry name" value="vWFA"/>
    <property type="match status" value="1"/>
</dbReference>
<feature type="region of interest" description="Disordered" evidence="1">
    <location>
        <begin position="64"/>
        <end position="119"/>
    </location>
</feature>
<organism evidence="3 4">
    <name type="scientific">Aporhodopirellula rubra</name>
    <dbReference type="NCBI Taxonomy" id="980271"/>
    <lineage>
        <taxon>Bacteria</taxon>
        <taxon>Pseudomonadati</taxon>
        <taxon>Planctomycetota</taxon>
        <taxon>Planctomycetia</taxon>
        <taxon>Pirellulales</taxon>
        <taxon>Pirellulaceae</taxon>
        <taxon>Aporhodopirellula</taxon>
    </lineage>
</organism>
<dbReference type="InterPro" id="IPR002035">
    <property type="entry name" value="VWF_A"/>
</dbReference>
<dbReference type="RefSeq" id="WP_184304980.1">
    <property type="nucleotide sequence ID" value="NZ_JACHXU010000006.1"/>
</dbReference>
<dbReference type="Gene3D" id="3.40.50.410">
    <property type="entry name" value="von Willebrand factor, type A domain"/>
    <property type="match status" value="1"/>
</dbReference>
<accession>A0A7W5DXV5</accession>
<dbReference type="Pfam" id="PF13519">
    <property type="entry name" value="VWA_2"/>
    <property type="match status" value="1"/>
</dbReference>
<evidence type="ECO:0000313" key="4">
    <source>
        <dbReference type="Proteomes" id="UP000536179"/>
    </source>
</evidence>
<proteinExistence type="predicted"/>
<dbReference type="SUPFAM" id="SSF53300">
    <property type="entry name" value="vWA-like"/>
    <property type="match status" value="1"/>
</dbReference>
<dbReference type="AlphaFoldDB" id="A0A7W5DXV5"/>
<sequence>MTSPPSKPRFVSVSNGIEFLLIPRSELSQAEANGYYRPESRGLMILEKDGRLFEVPAQTVSAPERQGYQDLLLRERRKPATTESVAPRESDSSDTDVEPTSVESLIPTPREQESSDDSVVAASKTVAPLSMIAAIEQSERDDEERRLEQERQIEEQEGWKKHWLRSKFWFAERRESLIRQLGTNSISVLIHVAIVLMLASFYLVSPEKESLVIVASPSSNESLVEEFTIETDPIEITEPMENEPDSAPVEEVVPDVTETATVPDFLSTVSTASIKPPTMPAKAAAIPGKGIASTKGKPTFFGSKFAAINNVFVIDNSNSMTRGRFETALIQLMLTVNQLTPKQRFYVIFYSDTAYGMMHPNTVPSLVAATPKNKALLANWLDTVPLCLKTNGKKAIQIAMDLKPDIVYVLGDGAFTDGAAKFFAAKPNPNVVIHTRGMEVQRKDAAQFELLATSHKGNYRDVGVMPEGAAMAKRYPRPRNSSRGPIWGITLKPK</sequence>
<comment type="caution">
    <text evidence="3">The sequence shown here is derived from an EMBL/GenBank/DDBJ whole genome shotgun (WGS) entry which is preliminary data.</text>
</comment>
<reference evidence="3 4" key="1">
    <citation type="submission" date="2020-08" db="EMBL/GenBank/DDBJ databases">
        <title>Genomic Encyclopedia of Type Strains, Phase III (KMG-III): the genomes of soil and plant-associated and newly described type strains.</title>
        <authorList>
            <person name="Whitman W."/>
        </authorList>
    </citation>
    <scope>NUCLEOTIDE SEQUENCE [LARGE SCALE GENOMIC DNA]</scope>
    <source>
        <strain evidence="3 4">CECT 8075</strain>
    </source>
</reference>
<dbReference type="Proteomes" id="UP000536179">
    <property type="component" value="Unassembled WGS sequence"/>
</dbReference>
<feature type="compositionally biased region" description="Basic and acidic residues" evidence="1">
    <location>
        <begin position="72"/>
        <end position="91"/>
    </location>
</feature>
<protein>
    <recommendedName>
        <fullName evidence="2">VWFA domain-containing protein</fullName>
    </recommendedName>
</protein>
<keyword evidence="4" id="KW-1185">Reference proteome</keyword>